<evidence type="ECO:0000313" key="1">
    <source>
        <dbReference type="EMBL" id="MDL9979392.1"/>
    </source>
</evidence>
<comment type="caution">
    <text evidence="1">The sequence shown here is derived from an EMBL/GenBank/DDBJ whole genome shotgun (WGS) entry which is preliminary data.</text>
</comment>
<dbReference type="EMBL" id="JASXSZ010000002">
    <property type="protein sequence ID" value="MDL9979392.1"/>
    <property type="molecule type" value="Genomic_DNA"/>
</dbReference>
<proteinExistence type="predicted"/>
<dbReference type="RefSeq" id="WP_286288261.1">
    <property type="nucleotide sequence ID" value="NZ_JASXSZ010000002.1"/>
</dbReference>
<sequence>MVTLLLDSAQLRVVLSRTERALSFRRRDVTVERSAIAKVQLTDDAWTWLRGVPDPGTNFPVTVAAGSWKSAGGRDFVMLRGRKPSVVIDLEGHDEFQRLVLTTRHGVALVQALRLDSVGDELADVAELVAE</sequence>
<reference evidence="1 2" key="1">
    <citation type="submission" date="2023-06" db="EMBL/GenBank/DDBJ databases">
        <title>Microbacterium sp. nov., isolated from a waste landfill.</title>
        <authorList>
            <person name="Wen W."/>
        </authorList>
    </citation>
    <scope>NUCLEOTIDE SEQUENCE [LARGE SCALE GENOMIC DNA]</scope>
    <source>
        <strain evidence="1 2">ASV49</strain>
    </source>
</reference>
<gene>
    <name evidence="1" type="ORF">QSV35_08595</name>
</gene>
<evidence type="ECO:0000313" key="2">
    <source>
        <dbReference type="Proteomes" id="UP001235064"/>
    </source>
</evidence>
<accession>A0ABT7MY52</accession>
<organism evidence="1 2">
    <name type="scientific">Microbacterium candidum</name>
    <dbReference type="NCBI Taxonomy" id="3041922"/>
    <lineage>
        <taxon>Bacteria</taxon>
        <taxon>Bacillati</taxon>
        <taxon>Actinomycetota</taxon>
        <taxon>Actinomycetes</taxon>
        <taxon>Micrococcales</taxon>
        <taxon>Microbacteriaceae</taxon>
        <taxon>Microbacterium</taxon>
    </lineage>
</organism>
<keyword evidence="2" id="KW-1185">Reference proteome</keyword>
<protein>
    <submittedName>
        <fullName evidence="1">Uncharacterized protein</fullName>
    </submittedName>
</protein>
<name>A0ABT7MY52_9MICO</name>
<dbReference type="Proteomes" id="UP001235064">
    <property type="component" value="Unassembled WGS sequence"/>
</dbReference>